<evidence type="ECO:0000313" key="2">
    <source>
        <dbReference type="Proteomes" id="UP000009097"/>
    </source>
</evidence>
<name>A0A0J9U7Q8_FUSO4</name>
<dbReference type="AlphaFoldDB" id="A0A0J9U7Q8"/>
<reference evidence="1" key="1">
    <citation type="submission" date="2007-04" db="EMBL/GenBank/DDBJ databases">
        <authorList>
            <consortium name="The Broad Institute Genome Sequencing Platform"/>
            <person name="Birren B."/>
            <person name="Lander E."/>
            <person name="Galagan J."/>
            <person name="Nusbaum C."/>
            <person name="Devon K."/>
            <person name="Ma L.-J."/>
            <person name="Jaffe D."/>
            <person name="Butler J."/>
            <person name="Alvarez P."/>
            <person name="Gnerre S."/>
            <person name="Grabherr M."/>
            <person name="Kleber M."/>
            <person name="Mauceli E."/>
            <person name="Brockman W."/>
            <person name="MacCallum I.A."/>
            <person name="Young S."/>
            <person name="LaButti K."/>
            <person name="DeCaprio D."/>
            <person name="Crawford M."/>
            <person name="Koehrsen M."/>
            <person name="Engels R."/>
            <person name="Montgomery P."/>
            <person name="Pearson M."/>
            <person name="Howarth C."/>
            <person name="Larson L."/>
            <person name="White J."/>
            <person name="O'Leary S."/>
            <person name="Kodira C."/>
            <person name="Zeng Q."/>
            <person name="Yandava C."/>
            <person name="Alvarado L."/>
            <person name="Kistler C."/>
            <person name="Shim W.-B."/>
            <person name="Kang S."/>
            <person name="Woloshuk C."/>
        </authorList>
    </citation>
    <scope>NUCLEOTIDE SEQUENCE</scope>
    <source>
        <strain evidence="1">4287</strain>
    </source>
</reference>
<dbReference type="OrthoDB" id="5106734at2759"/>
<organism evidence="1 2">
    <name type="scientific">Fusarium oxysporum f. sp. lycopersici (strain 4287 / CBS 123668 / FGSC 9935 / NRRL 34936)</name>
    <name type="common">Fusarium vascular wilt of tomato</name>
    <dbReference type="NCBI Taxonomy" id="426428"/>
    <lineage>
        <taxon>Eukaryota</taxon>
        <taxon>Fungi</taxon>
        <taxon>Dikarya</taxon>
        <taxon>Ascomycota</taxon>
        <taxon>Pezizomycotina</taxon>
        <taxon>Sordariomycetes</taxon>
        <taxon>Hypocreomycetidae</taxon>
        <taxon>Hypocreales</taxon>
        <taxon>Nectriaceae</taxon>
        <taxon>Fusarium</taxon>
        <taxon>Fusarium oxysporum species complex</taxon>
    </lineage>
</organism>
<sequence length="456" mass="50995">MDDEIQDWAFSDSGLAYNTGKPGRAKFKIIRVKPPSSHSLSSKHAVSFAALDTGVTKADFTEQENDWDIKTTSIMELVLVVGECLAENDDRLLSKEYLKSHPRTMNVQSFDSKIHAHLNTMASGFIVQLLGDNAEKRRLFTIVNRQDGLCSLRPLASVKTHGNYKKCYWYSEFFVDNRDTVRKKQAQIIKNNISQFIANTIENSDVPVRPRISQLSVDDRTCASINPTSSLQSLCMSALAVYDETGSPDDLKGLLTASQIARGSPNPCALLNEKEDGYWECIRQLGRGDMNQQDARRLLEAYKKLWPQAMNSLAERILTTDAIIQLNKGLCEGALWHLTEVLPDALYRPLIFQFCEMASRLTFDDDTSLPSAILDALHLDYPASEQEAPISSARLGSELTETSDLQMARDLVKYKIQADAMISIAPLRSLRDALSRDNDIHAAIVSKFTRRPSDAP</sequence>
<dbReference type="RefSeq" id="XP_018232166.1">
    <property type="nucleotide sequence ID" value="XM_018376572.1"/>
</dbReference>
<gene>
    <name evidence="1" type="ORF">FOXG_00310</name>
</gene>
<dbReference type="EMBL" id="DS231696">
    <property type="protein sequence ID" value="KNA94120.1"/>
    <property type="molecule type" value="Genomic_DNA"/>
</dbReference>
<protein>
    <submittedName>
        <fullName evidence="1">Uncharacterized protein</fullName>
    </submittedName>
</protein>
<dbReference type="KEGG" id="fox:FOXG_00310"/>
<dbReference type="Proteomes" id="UP000009097">
    <property type="component" value="Unassembled WGS sequence"/>
</dbReference>
<dbReference type="GeneID" id="28942629"/>
<proteinExistence type="predicted"/>
<evidence type="ECO:0000313" key="1">
    <source>
        <dbReference type="EMBL" id="KNA94120.1"/>
    </source>
</evidence>
<dbReference type="VEuPathDB" id="FungiDB:FOXG_00310"/>
<reference evidence="1" key="2">
    <citation type="journal article" date="2010" name="Nature">
        <title>Comparative genomics reveals mobile pathogenicity chromosomes in Fusarium.</title>
        <authorList>
            <person name="Ma L.J."/>
            <person name="van der Does H.C."/>
            <person name="Borkovich K.A."/>
            <person name="Coleman J.J."/>
            <person name="Daboussi M.J."/>
            <person name="Di Pietro A."/>
            <person name="Dufresne M."/>
            <person name="Freitag M."/>
            <person name="Grabherr M."/>
            <person name="Henrissat B."/>
            <person name="Houterman P.M."/>
            <person name="Kang S."/>
            <person name="Shim W.B."/>
            <person name="Woloshuk C."/>
            <person name="Xie X."/>
            <person name="Xu J.R."/>
            <person name="Antoniw J."/>
            <person name="Baker S.E."/>
            <person name="Bluhm B.H."/>
            <person name="Breakspear A."/>
            <person name="Brown D.W."/>
            <person name="Butchko R.A."/>
            <person name="Chapman S."/>
            <person name="Coulson R."/>
            <person name="Coutinho P.M."/>
            <person name="Danchin E.G."/>
            <person name="Diener A."/>
            <person name="Gale L.R."/>
            <person name="Gardiner D.M."/>
            <person name="Goff S."/>
            <person name="Hammond-Kosack K.E."/>
            <person name="Hilburn K."/>
            <person name="Hua-Van A."/>
            <person name="Jonkers W."/>
            <person name="Kazan K."/>
            <person name="Kodira C.D."/>
            <person name="Koehrsen M."/>
            <person name="Kumar L."/>
            <person name="Lee Y.H."/>
            <person name="Li L."/>
            <person name="Manners J.M."/>
            <person name="Miranda-Saavedra D."/>
            <person name="Mukherjee M."/>
            <person name="Park G."/>
            <person name="Park J."/>
            <person name="Park S.Y."/>
            <person name="Proctor R.H."/>
            <person name="Regev A."/>
            <person name="Ruiz-Roldan M.C."/>
            <person name="Sain D."/>
            <person name="Sakthikumar S."/>
            <person name="Sykes S."/>
            <person name="Schwartz D.C."/>
            <person name="Turgeon B.G."/>
            <person name="Wapinski I."/>
            <person name="Yoder O."/>
            <person name="Young S."/>
            <person name="Zeng Q."/>
            <person name="Zhou S."/>
            <person name="Galagan J."/>
            <person name="Cuomo C.A."/>
            <person name="Kistler H.C."/>
            <person name="Rep M."/>
        </authorList>
    </citation>
    <scope>NUCLEOTIDE SEQUENCE [LARGE SCALE GENOMIC DNA]</scope>
    <source>
        <strain evidence="1">4287</strain>
    </source>
</reference>
<accession>A0A0J9U7Q8</accession>